<keyword evidence="4" id="KW-0479">Metal-binding</keyword>
<evidence type="ECO:0000313" key="5">
    <source>
        <dbReference type="EMBL" id="RIA43845.1"/>
    </source>
</evidence>
<dbReference type="Pfam" id="PF02358">
    <property type="entry name" value="Trehalose_PPase"/>
    <property type="match status" value="1"/>
</dbReference>
<dbReference type="InterPro" id="IPR044651">
    <property type="entry name" value="OTSB-like"/>
</dbReference>
<dbReference type="GO" id="GO:0005992">
    <property type="term" value="P:trehalose biosynthetic process"/>
    <property type="evidence" value="ECO:0007669"/>
    <property type="project" value="UniProtKB-UniPathway"/>
</dbReference>
<keyword evidence="6" id="KW-1185">Reference proteome</keyword>
<comment type="catalytic activity">
    <reaction evidence="4">
        <text>alpha,alpha-trehalose 6-phosphate + H2O = alpha,alpha-trehalose + phosphate</text>
        <dbReference type="Rhea" id="RHEA:23420"/>
        <dbReference type="ChEBI" id="CHEBI:15377"/>
        <dbReference type="ChEBI" id="CHEBI:16551"/>
        <dbReference type="ChEBI" id="CHEBI:43474"/>
        <dbReference type="ChEBI" id="CHEBI:58429"/>
        <dbReference type="EC" id="3.1.3.12"/>
    </reaction>
</comment>
<comment type="caution">
    <text evidence="5">The sequence shown here is derived from an EMBL/GenBank/DDBJ whole genome shotgun (WGS) entry which is preliminary data.</text>
</comment>
<evidence type="ECO:0000256" key="2">
    <source>
        <dbReference type="ARBA" id="ARBA00008770"/>
    </source>
</evidence>
<dbReference type="AlphaFoldDB" id="A0A397P9K1"/>
<reference evidence="5 6" key="1">
    <citation type="submission" date="2018-08" db="EMBL/GenBank/DDBJ databases">
        <title>Genomic Encyclopedia of Type Strains, Phase IV (KMG-IV): sequencing the most valuable type-strain genomes for metagenomic binning, comparative biology and taxonomic classification.</title>
        <authorList>
            <person name="Goeker M."/>
        </authorList>
    </citation>
    <scope>NUCLEOTIDE SEQUENCE [LARGE SCALE GENOMIC DNA]</scope>
    <source>
        <strain evidence="5 6">DSM 25527</strain>
    </source>
</reference>
<protein>
    <recommendedName>
        <fullName evidence="4">Trehalose 6-phosphate phosphatase</fullName>
        <ecNumber evidence="4">3.1.3.12</ecNumber>
    </recommendedName>
</protein>
<proteinExistence type="inferred from homology"/>
<comment type="cofactor">
    <cofactor evidence="4">
        <name>Mg(2+)</name>
        <dbReference type="ChEBI" id="CHEBI:18420"/>
    </cofactor>
</comment>
<dbReference type="EMBL" id="QXDC01000003">
    <property type="protein sequence ID" value="RIA43845.1"/>
    <property type="molecule type" value="Genomic_DNA"/>
</dbReference>
<evidence type="ECO:0000256" key="4">
    <source>
        <dbReference type="RuleBase" id="RU361117"/>
    </source>
</evidence>
<dbReference type="GO" id="GO:0004805">
    <property type="term" value="F:trehalose-phosphatase activity"/>
    <property type="evidence" value="ECO:0007669"/>
    <property type="project" value="UniProtKB-EC"/>
</dbReference>
<dbReference type="NCBIfam" id="TIGR00685">
    <property type="entry name" value="T6PP"/>
    <property type="match status" value="1"/>
</dbReference>
<dbReference type="Proteomes" id="UP000266568">
    <property type="component" value="Unassembled WGS sequence"/>
</dbReference>
<dbReference type="RefSeq" id="WP_119035646.1">
    <property type="nucleotide sequence ID" value="NZ_QXDC01000003.1"/>
</dbReference>
<dbReference type="UniPathway" id="UPA00299"/>
<dbReference type="SUPFAM" id="SSF56784">
    <property type="entry name" value="HAD-like"/>
    <property type="match status" value="1"/>
</dbReference>
<dbReference type="Gene3D" id="3.40.50.1000">
    <property type="entry name" value="HAD superfamily/HAD-like"/>
    <property type="match status" value="1"/>
</dbReference>
<gene>
    <name evidence="5" type="ORF">DFR49_2075</name>
</gene>
<accession>A0A397P9K1</accession>
<dbReference type="Gene3D" id="3.30.70.1020">
    <property type="entry name" value="Trehalose-6-phosphate phosphatase related protein, domain 2"/>
    <property type="match status" value="1"/>
</dbReference>
<comment type="pathway">
    <text evidence="1 4">Glycan biosynthesis; trehalose biosynthesis.</text>
</comment>
<evidence type="ECO:0000256" key="1">
    <source>
        <dbReference type="ARBA" id="ARBA00005199"/>
    </source>
</evidence>
<dbReference type="PANTHER" id="PTHR43768">
    <property type="entry name" value="TREHALOSE 6-PHOSPHATE PHOSPHATASE"/>
    <property type="match status" value="1"/>
</dbReference>
<keyword evidence="3 4" id="KW-0378">Hydrolase</keyword>
<dbReference type="InterPro" id="IPR006379">
    <property type="entry name" value="HAD-SF_hydro_IIB"/>
</dbReference>
<keyword evidence="4" id="KW-0460">Magnesium</keyword>
<dbReference type="InterPro" id="IPR003337">
    <property type="entry name" value="Trehalose_PPase"/>
</dbReference>
<dbReference type="NCBIfam" id="TIGR01484">
    <property type="entry name" value="HAD-SF-IIB"/>
    <property type="match status" value="1"/>
</dbReference>
<dbReference type="InterPro" id="IPR036412">
    <property type="entry name" value="HAD-like_sf"/>
</dbReference>
<sequence>MASTDLARPPAGLLDGASLFLDFDGTLVDLADRPGDVAVDPALIALLDRLARRLDNRIALVSGRSVAQLDGFFGDGGKALAVIGSHGAEHRTIGGAITRPDRPQALDAAQKLIAETFAGRDGVVIEEKSLGVGVHYRLDPSSEGDACALVEKLAAAHGLGVQHGKMMVELRLPGIDKGSAITAMLGEPPFAGHRPVFLGDDLTDEPGFAACAAAGGAGVLVGSLRETAATYRLDSVAAVHLWLKEAAR</sequence>
<name>A0A397P9K1_9SPHN</name>
<dbReference type="GO" id="GO:0046872">
    <property type="term" value="F:metal ion binding"/>
    <property type="evidence" value="ECO:0007669"/>
    <property type="project" value="UniProtKB-KW"/>
</dbReference>
<evidence type="ECO:0000256" key="3">
    <source>
        <dbReference type="ARBA" id="ARBA00022801"/>
    </source>
</evidence>
<dbReference type="OrthoDB" id="9814913at2"/>
<evidence type="ECO:0000313" key="6">
    <source>
        <dbReference type="Proteomes" id="UP000266568"/>
    </source>
</evidence>
<organism evidence="5 6">
    <name type="scientific">Hephaestia caeni</name>
    <dbReference type="NCBI Taxonomy" id="645617"/>
    <lineage>
        <taxon>Bacteria</taxon>
        <taxon>Pseudomonadati</taxon>
        <taxon>Pseudomonadota</taxon>
        <taxon>Alphaproteobacteria</taxon>
        <taxon>Sphingomonadales</taxon>
        <taxon>Sphingomonadaceae</taxon>
        <taxon>Hephaestia</taxon>
    </lineage>
</organism>
<dbReference type="EC" id="3.1.3.12" evidence="4"/>
<comment type="function">
    <text evidence="4">Removes the phosphate from trehalose 6-phosphate to produce free trehalose.</text>
</comment>
<dbReference type="InterPro" id="IPR023214">
    <property type="entry name" value="HAD_sf"/>
</dbReference>
<dbReference type="PANTHER" id="PTHR43768:SF3">
    <property type="entry name" value="TREHALOSE 6-PHOSPHATE PHOSPHATASE"/>
    <property type="match status" value="1"/>
</dbReference>
<comment type="similarity">
    <text evidence="2 4">Belongs to the trehalose phosphatase family.</text>
</comment>